<organism evidence="2 3">
    <name type="scientific">Smittium angustum</name>
    <dbReference type="NCBI Taxonomy" id="133377"/>
    <lineage>
        <taxon>Eukaryota</taxon>
        <taxon>Fungi</taxon>
        <taxon>Fungi incertae sedis</taxon>
        <taxon>Zoopagomycota</taxon>
        <taxon>Kickxellomycotina</taxon>
        <taxon>Harpellomycetes</taxon>
        <taxon>Harpellales</taxon>
        <taxon>Legeriomycetaceae</taxon>
        <taxon>Smittium</taxon>
    </lineage>
</organism>
<dbReference type="AlphaFoldDB" id="A0A2U1JCD8"/>
<evidence type="ECO:0000313" key="3">
    <source>
        <dbReference type="Proteomes" id="UP000245591"/>
    </source>
</evidence>
<evidence type="ECO:0000313" key="2">
    <source>
        <dbReference type="EMBL" id="PWA02767.1"/>
    </source>
</evidence>
<comment type="caution">
    <text evidence="2">The sequence shown here is derived from an EMBL/GenBank/DDBJ whole genome shotgun (WGS) entry which is preliminary data.</text>
</comment>
<proteinExistence type="predicted"/>
<keyword evidence="1" id="KW-0472">Membrane</keyword>
<protein>
    <submittedName>
        <fullName evidence="2">Uncharacterized protein</fullName>
    </submittedName>
</protein>
<sequence>MFQCGNEIPLPTNERMEKVIFALPVSFPLVMMPIRILEIYYKMKNRQYPDFFYFSNLALGNRLCIDTMTDNNKNIESLYEKESLELLKQETDIRNPIYLWACVILFAHLGRISNHIAYETLKSLSQLQVENRLLNTNYRLTN</sequence>
<dbReference type="EMBL" id="MBFU01000056">
    <property type="protein sequence ID" value="PWA02767.1"/>
    <property type="molecule type" value="Genomic_DNA"/>
</dbReference>
<accession>A0A2U1JCD8</accession>
<gene>
    <name evidence="2" type="ORF">BB558_001066</name>
</gene>
<reference evidence="2 3" key="1">
    <citation type="journal article" date="2018" name="MBio">
        <title>Comparative Genomics Reveals the Core Gene Toolbox for the Fungus-Insect Symbiosis.</title>
        <authorList>
            <person name="Wang Y."/>
            <person name="Stata M."/>
            <person name="Wang W."/>
            <person name="Stajich J.E."/>
            <person name="White M.M."/>
            <person name="Moncalvo J.M."/>
        </authorList>
    </citation>
    <scope>NUCLEOTIDE SEQUENCE [LARGE SCALE GENOMIC DNA]</scope>
    <source>
        <strain evidence="2 3">AUS-126-30</strain>
    </source>
</reference>
<keyword evidence="3" id="KW-1185">Reference proteome</keyword>
<keyword evidence="1" id="KW-0812">Transmembrane</keyword>
<dbReference type="Proteomes" id="UP000245591">
    <property type="component" value="Unassembled WGS sequence"/>
</dbReference>
<evidence type="ECO:0000256" key="1">
    <source>
        <dbReference type="SAM" id="Phobius"/>
    </source>
</evidence>
<feature type="transmembrane region" description="Helical" evidence="1">
    <location>
        <begin position="19"/>
        <end position="37"/>
    </location>
</feature>
<name>A0A2U1JCD8_SMIAN</name>
<keyword evidence="1" id="KW-1133">Transmembrane helix</keyword>